<comment type="similarity">
    <text evidence="5">Belongs to the universal ribosomal protein uL6 family.</text>
</comment>
<organism evidence="7">
    <name type="scientific">uncultured marine thaumarchaeote AD1000_33_G09</name>
    <dbReference type="NCBI Taxonomy" id="1455909"/>
    <lineage>
        <taxon>Archaea</taxon>
        <taxon>Nitrososphaerota</taxon>
        <taxon>environmental samples</taxon>
    </lineage>
</organism>
<sequence>MSIDRSSLTREIILPEGVSAQFTEDLLTITGPLGSTSKDFRLIRAKLNIDSNKITVESLGSRKKQRATFGTTVAHVHNLIIGVTEGYTYKLKTAFAHFPLTVKAEPGKIVVENFYGERGNRIAKIIGESNVSVKGDQVIISGINIEEVSQTAANLEQSTRIKNKDLRVYLDGIYLFQKGRGKE</sequence>
<evidence type="ECO:0000256" key="4">
    <source>
        <dbReference type="ARBA" id="ARBA00023274"/>
    </source>
</evidence>
<dbReference type="GO" id="GO:0022625">
    <property type="term" value="C:cytosolic large ribosomal subunit"/>
    <property type="evidence" value="ECO:0007669"/>
    <property type="project" value="UniProtKB-UniRule"/>
</dbReference>
<dbReference type="EMBL" id="KF900391">
    <property type="protein sequence ID" value="AIE93352.1"/>
    <property type="molecule type" value="Genomic_DNA"/>
</dbReference>
<evidence type="ECO:0000256" key="1">
    <source>
        <dbReference type="ARBA" id="ARBA00022730"/>
    </source>
</evidence>
<dbReference type="NCBIfam" id="TIGR03653">
    <property type="entry name" value="uL6_arch"/>
    <property type="match status" value="1"/>
</dbReference>
<keyword evidence="3 5" id="KW-0689">Ribosomal protein</keyword>
<dbReference type="SUPFAM" id="SSF56053">
    <property type="entry name" value="Ribosomal protein L6"/>
    <property type="match status" value="2"/>
</dbReference>
<name>A0A075FUM8_9ARCH</name>
<dbReference type="NCBIfam" id="NF004037">
    <property type="entry name" value="PRK05518.1"/>
    <property type="match status" value="1"/>
</dbReference>
<feature type="domain" description="Large ribosomal subunit protein uL6 alpha-beta" evidence="6">
    <location>
        <begin position="98"/>
        <end position="168"/>
    </location>
</feature>
<dbReference type="AlphaFoldDB" id="A0A075FUM8"/>
<dbReference type="InterPro" id="IPR020040">
    <property type="entry name" value="Ribosomal_uL6_a/b-dom"/>
</dbReference>
<dbReference type="PANTHER" id="PTHR11655:SF16">
    <property type="entry name" value="60S RIBOSOMAL PROTEIN L9"/>
    <property type="match status" value="1"/>
</dbReference>
<protein>
    <recommendedName>
        <fullName evidence="5">Large ribosomal subunit protein uL6</fullName>
    </recommendedName>
</protein>
<dbReference type="GO" id="GO:0003735">
    <property type="term" value="F:structural constituent of ribosome"/>
    <property type="evidence" value="ECO:0007669"/>
    <property type="project" value="UniProtKB-UniRule"/>
</dbReference>
<dbReference type="Pfam" id="PF00347">
    <property type="entry name" value="Ribosomal_L6"/>
    <property type="match status" value="2"/>
</dbReference>
<dbReference type="InterPro" id="IPR019907">
    <property type="entry name" value="Ribosomal_uL6_arc"/>
</dbReference>
<dbReference type="InterPro" id="IPR000702">
    <property type="entry name" value="Ribosomal_uL6-like"/>
</dbReference>
<comment type="subunit">
    <text evidence="5">Part of the 50S ribosomal subunit.</text>
</comment>
<dbReference type="Gene3D" id="3.90.930.12">
    <property type="entry name" value="Ribosomal protein L6, alpha-beta domain"/>
    <property type="match status" value="2"/>
</dbReference>
<dbReference type="FunFam" id="3.90.930.12:FF:000008">
    <property type="entry name" value="50S ribosomal protein L6"/>
    <property type="match status" value="1"/>
</dbReference>
<dbReference type="HAMAP" id="MF_01365_A">
    <property type="entry name" value="Ribosomal_uL6_A"/>
    <property type="match status" value="1"/>
</dbReference>
<keyword evidence="1 5" id="KW-0699">rRNA-binding</keyword>
<feature type="domain" description="Large ribosomal subunit protein uL6 alpha-beta" evidence="6">
    <location>
        <begin position="15"/>
        <end position="86"/>
    </location>
</feature>
<evidence type="ECO:0000259" key="6">
    <source>
        <dbReference type="Pfam" id="PF00347"/>
    </source>
</evidence>
<keyword evidence="4 5" id="KW-0687">Ribonucleoprotein</keyword>
<evidence type="ECO:0000256" key="3">
    <source>
        <dbReference type="ARBA" id="ARBA00022980"/>
    </source>
</evidence>
<evidence type="ECO:0000256" key="2">
    <source>
        <dbReference type="ARBA" id="ARBA00022884"/>
    </source>
</evidence>
<gene>
    <name evidence="7" type="primary">RP-L6</name>
    <name evidence="5" type="synonym">rpl6</name>
    <name evidence="7" type="synonym">rplF</name>
</gene>
<accession>A0A075FUM8</accession>
<dbReference type="GO" id="GO:0002181">
    <property type="term" value="P:cytoplasmic translation"/>
    <property type="evidence" value="ECO:0007669"/>
    <property type="project" value="TreeGrafter"/>
</dbReference>
<proteinExistence type="inferred from homology"/>
<reference evidence="7" key="1">
    <citation type="journal article" date="2014" name="Genome Biol. Evol.">
        <title>Pangenome evidence for extensive interdomain horizontal transfer affecting lineage core and shell genes in uncultured planktonic thaumarchaeota and euryarchaeota.</title>
        <authorList>
            <person name="Deschamps P."/>
            <person name="Zivanovic Y."/>
            <person name="Moreira D."/>
            <person name="Rodriguez-Valera F."/>
            <person name="Lopez-Garcia P."/>
        </authorList>
    </citation>
    <scope>NUCLEOTIDE SEQUENCE</scope>
</reference>
<dbReference type="PIRSF" id="PIRSF002162">
    <property type="entry name" value="Ribosomal_L6"/>
    <property type="match status" value="1"/>
</dbReference>
<comment type="function">
    <text evidence="5">This protein binds to the 23S rRNA, and is important in its secondary structure. It is located near the subunit interface in the base of the L7/L12 stalk, and near the tRNA binding site of the peptidyltransferase center.</text>
</comment>
<keyword evidence="2 5" id="KW-0694">RNA-binding</keyword>
<dbReference type="GO" id="GO:0019843">
    <property type="term" value="F:rRNA binding"/>
    <property type="evidence" value="ECO:0007669"/>
    <property type="project" value="UniProtKB-UniRule"/>
</dbReference>
<dbReference type="InterPro" id="IPR036789">
    <property type="entry name" value="Ribosomal_uL6-like_a/b-dom_sf"/>
</dbReference>
<dbReference type="PANTHER" id="PTHR11655">
    <property type="entry name" value="60S/50S RIBOSOMAL PROTEIN L6/L9"/>
    <property type="match status" value="1"/>
</dbReference>
<evidence type="ECO:0000256" key="5">
    <source>
        <dbReference type="HAMAP-Rule" id="MF_01365"/>
    </source>
</evidence>
<evidence type="ECO:0000313" key="7">
    <source>
        <dbReference type="EMBL" id="AIE93352.1"/>
    </source>
</evidence>